<dbReference type="InterPro" id="IPR043129">
    <property type="entry name" value="ATPase_NBD"/>
</dbReference>
<evidence type="ECO:0000256" key="1">
    <source>
        <dbReference type="SAM" id="MobiDB-lite"/>
    </source>
</evidence>
<dbReference type="Proteomes" id="UP001324427">
    <property type="component" value="Unassembled WGS sequence"/>
</dbReference>
<comment type="caution">
    <text evidence="2">The sequence shown here is derived from an EMBL/GenBank/DDBJ whole genome shotgun (WGS) entry which is preliminary data.</text>
</comment>
<sequence>MAPDIWRPDVVVAIDFGMTCTGVAWSAAPEWADPKAIMSWPGKASYELRSKVDTSVSYETASRALLNWGFECDEEDEYTEVNKLFKLFLDPRHTDVSGYAPAHHEAQQWYRDFLSCLYHCIVRFLRDRVAHYASKNIEFVFSIPTTWKEPAMVADIERLIQQSGYGKLPNQKVSISLTEAEAAAVYASKQQMQKGDVFLVCDAGGGTTDVNVLKVVVASRNRTELVPLHCNEGEPIGSTLIDYRAERMILERLKLIRADIHGGDLESMARKMVQDRFMSYKCSFGSTSMNVPKLPLPIPGIASNQDFPHAGVENSNMVLLSEDLQQLFDQQVQRIYELIDDQLKTVQITHPGEVVSYLVLSGGLGSSPYVQKKIRDRYEHGAGPGFMNAQNVEVLLASEPQLAVVHGLILARTQAMRGGPEILSTRMCPVSYGILCRESYDPAKHQGEDVEQDPYDKNRYAERQVSWFIKQGQVVDIKDGINRRFRYKIPVGRERDPWRTLIVKSNMPPKELPRSLRHDGVRPVCTVEAVLDPCDLQARNNKWYQLRRPYHQAEFDIKLLIGTGLQFEIWGKEGKKSKSHDEIEVEWSSPDDIDDSKANGAKDIARMYPMS</sequence>
<dbReference type="AlphaFoldDB" id="A0AAV9JKW5"/>
<dbReference type="Gene3D" id="3.30.420.40">
    <property type="match status" value="2"/>
</dbReference>
<feature type="region of interest" description="Disordered" evidence="1">
    <location>
        <begin position="574"/>
        <end position="611"/>
    </location>
</feature>
<feature type="compositionally biased region" description="Acidic residues" evidence="1">
    <location>
        <begin position="583"/>
        <end position="594"/>
    </location>
</feature>
<reference evidence="2 3" key="1">
    <citation type="submission" date="2021-11" db="EMBL/GenBank/DDBJ databases">
        <title>Black yeast isolated from Biological Soil Crust.</title>
        <authorList>
            <person name="Kurbessoian T."/>
        </authorList>
    </citation>
    <scope>NUCLEOTIDE SEQUENCE [LARGE SCALE GENOMIC DNA]</scope>
    <source>
        <strain evidence="2 3">CCFEE 5522</strain>
    </source>
</reference>
<proteinExistence type="predicted"/>
<evidence type="ECO:0000313" key="2">
    <source>
        <dbReference type="EMBL" id="KAK4545934.1"/>
    </source>
</evidence>
<dbReference type="PANTHER" id="PTHR42749:SF1">
    <property type="entry name" value="CELL SHAPE-DETERMINING PROTEIN MREB"/>
    <property type="match status" value="1"/>
</dbReference>
<dbReference type="SUPFAM" id="SSF53067">
    <property type="entry name" value="Actin-like ATPase domain"/>
    <property type="match status" value="1"/>
</dbReference>
<dbReference type="CDD" id="cd10170">
    <property type="entry name" value="ASKHA_NBD_HSP70"/>
    <property type="match status" value="1"/>
</dbReference>
<accession>A0AAV9JKW5</accession>
<keyword evidence="3" id="KW-1185">Reference proteome</keyword>
<organism evidence="2 3">
    <name type="scientific">Oleoguttula mirabilis</name>
    <dbReference type="NCBI Taxonomy" id="1507867"/>
    <lineage>
        <taxon>Eukaryota</taxon>
        <taxon>Fungi</taxon>
        <taxon>Dikarya</taxon>
        <taxon>Ascomycota</taxon>
        <taxon>Pezizomycotina</taxon>
        <taxon>Dothideomycetes</taxon>
        <taxon>Dothideomycetidae</taxon>
        <taxon>Mycosphaerellales</taxon>
        <taxon>Teratosphaeriaceae</taxon>
        <taxon>Oleoguttula</taxon>
    </lineage>
</organism>
<name>A0AAV9JKW5_9PEZI</name>
<evidence type="ECO:0000313" key="3">
    <source>
        <dbReference type="Proteomes" id="UP001324427"/>
    </source>
</evidence>
<gene>
    <name evidence="2" type="ORF">LTR36_002498</name>
</gene>
<dbReference type="EMBL" id="JAVFHQ010000017">
    <property type="protein sequence ID" value="KAK4545934.1"/>
    <property type="molecule type" value="Genomic_DNA"/>
</dbReference>
<dbReference type="Gene3D" id="3.90.640.10">
    <property type="entry name" value="Actin, Chain A, domain 4"/>
    <property type="match status" value="1"/>
</dbReference>
<dbReference type="PANTHER" id="PTHR42749">
    <property type="entry name" value="CELL SHAPE-DETERMINING PROTEIN MREB"/>
    <property type="match status" value="1"/>
</dbReference>
<protein>
    <submittedName>
        <fullName evidence="2">Uncharacterized protein</fullName>
    </submittedName>
</protein>